<name>A0ABN3KI97_9ACTN</name>
<evidence type="ECO:0000313" key="2">
    <source>
        <dbReference type="Proteomes" id="UP001501638"/>
    </source>
</evidence>
<dbReference type="EMBL" id="BAAASZ010000036">
    <property type="protein sequence ID" value="GAA2460899.1"/>
    <property type="molecule type" value="Genomic_DNA"/>
</dbReference>
<organism evidence="1 2">
    <name type="scientific">Streptomyces macrosporus</name>
    <dbReference type="NCBI Taxonomy" id="44032"/>
    <lineage>
        <taxon>Bacteria</taxon>
        <taxon>Bacillati</taxon>
        <taxon>Actinomycetota</taxon>
        <taxon>Actinomycetes</taxon>
        <taxon>Kitasatosporales</taxon>
        <taxon>Streptomycetaceae</taxon>
        <taxon>Streptomyces</taxon>
    </lineage>
</organism>
<keyword evidence="2" id="KW-1185">Reference proteome</keyword>
<gene>
    <name evidence="1" type="ORF">GCM10010405_51610</name>
</gene>
<sequence length="177" mass="19152">MTDQWQETEEAGDAPEDPVTVRIGQAVMLHRGGDREEARNRLARLWEETRADGDLFHRCAIAHYLAAAQDDPAVALEWDLRALAVAETLTDRAAGEGRRPAVRSLYPSLYLRLATDHARLGDPGAARRELARARRAVGELPDDAYGADVRAAIDRTESRLAAPGGFGGLEGSGGQSP</sequence>
<evidence type="ECO:0008006" key="3">
    <source>
        <dbReference type="Google" id="ProtNLM"/>
    </source>
</evidence>
<dbReference type="Proteomes" id="UP001501638">
    <property type="component" value="Unassembled WGS sequence"/>
</dbReference>
<protein>
    <recommendedName>
        <fullName evidence="3">Tetratricopeptide repeat protein</fullName>
    </recommendedName>
</protein>
<dbReference type="RefSeq" id="WP_344327773.1">
    <property type="nucleotide sequence ID" value="NZ_BAAASZ010000036.1"/>
</dbReference>
<accession>A0ABN3KI97</accession>
<comment type="caution">
    <text evidence="1">The sequence shown here is derived from an EMBL/GenBank/DDBJ whole genome shotgun (WGS) entry which is preliminary data.</text>
</comment>
<evidence type="ECO:0000313" key="1">
    <source>
        <dbReference type="EMBL" id="GAA2460899.1"/>
    </source>
</evidence>
<proteinExistence type="predicted"/>
<reference evidence="1 2" key="1">
    <citation type="journal article" date="2019" name="Int. J. Syst. Evol. Microbiol.">
        <title>The Global Catalogue of Microorganisms (GCM) 10K type strain sequencing project: providing services to taxonomists for standard genome sequencing and annotation.</title>
        <authorList>
            <consortium name="The Broad Institute Genomics Platform"/>
            <consortium name="The Broad Institute Genome Sequencing Center for Infectious Disease"/>
            <person name="Wu L."/>
            <person name="Ma J."/>
        </authorList>
    </citation>
    <scope>NUCLEOTIDE SEQUENCE [LARGE SCALE GENOMIC DNA]</scope>
    <source>
        <strain evidence="1 2">JCM 6305</strain>
    </source>
</reference>